<evidence type="ECO:0000313" key="4">
    <source>
        <dbReference type="Proteomes" id="UP000623467"/>
    </source>
</evidence>
<gene>
    <name evidence="3" type="ORF">MSAN_01054100</name>
</gene>
<reference evidence="3" key="1">
    <citation type="submission" date="2020-05" db="EMBL/GenBank/DDBJ databases">
        <title>Mycena genomes resolve the evolution of fungal bioluminescence.</title>
        <authorList>
            <person name="Tsai I.J."/>
        </authorList>
    </citation>
    <scope>NUCLEOTIDE SEQUENCE</scope>
    <source>
        <strain evidence="3">160909Yilan</strain>
    </source>
</reference>
<evidence type="ECO:0000313" key="3">
    <source>
        <dbReference type="EMBL" id="KAF7363958.1"/>
    </source>
</evidence>
<sequence length="204" mass="20072">MNAMSRTIAISLAAATLFSCVAADSETTLIVPFADPQPISADLLGVDTANGRTTWQLHQGAFTGTWTDPQGSFPGTATLVEGADYASFTYAVSVPPDPEDPADGNFVIGGECSFSGSIEVCVVGQSVADGATTQTQTDTIQPFGLQIAATGAAAGSTPAATGGAQSGSTPSAAAPSSTHASSAARTSISALAALVGLSLASGLL</sequence>
<feature type="chain" id="PRO_5034378666" evidence="2">
    <location>
        <begin position="24"/>
        <end position="204"/>
    </location>
</feature>
<accession>A0A8H7D9M1</accession>
<proteinExistence type="predicted"/>
<name>A0A8H7D9M1_9AGAR</name>
<feature type="signal peptide" evidence="2">
    <location>
        <begin position="1"/>
        <end position="23"/>
    </location>
</feature>
<dbReference type="OrthoDB" id="4991875at2759"/>
<evidence type="ECO:0000256" key="1">
    <source>
        <dbReference type="SAM" id="MobiDB-lite"/>
    </source>
</evidence>
<organism evidence="3 4">
    <name type="scientific">Mycena sanguinolenta</name>
    <dbReference type="NCBI Taxonomy" id="230812"/>
    <lineage>
        <taxon>Eukaryota</taxon>
        <taxon>Fungi</taxon>
        <taxon>Dikarya</taxon>
        <taxon>Basidiomycota</taxon>
        <taxon>Agaricomycotina</taxon>
        <taxon>Agaricomycetes</taxon>
        <taxon>Agaricomycetidae</taxon>
        <taxon>Agaricales</taxon>
        <taxon>Marasmiineae</taxon>
        <taxon>Mycenaceae</taxon>
        <taxon>Mycena</taxon>
    </lineage>
</organism>
<feature type="region of interest" description="Disordered" evidence="1">
    <location>
        <begin position="156"/>
        <end position="178"/>
    </location>
</feature>
<protein>
    <submittedName>
        <fullName evidence="3">Uncharacterized protein</fullName>
    </submittedName>
</protein>
<dbReference type="Proteomes" id="UP000623467">
    <property type="component" value="Unassembled WGS sequence"/>
</dbReference>
<dbReference type="EMBL" id="JACAZH010000007">
    <property type="protein sequence ID" value="KAF7363958.1"/>
    <property type="molecule type" value="Genomic_DNA"/>
</dbReference>
<keyword evidence="4" id="KW-1185">Reference proteome</keyword>
<dbReference type="AlphaFoldDB" id="A0A8H7D9M1"/>
<comment type="caution">
    <text evidence="3">The sequence shown here is derived from an EMBL/GenBank/DDBJ whole genome shotgun (WGS) entry which is preliminary data.</text>
</comment>
<dbReference type="PROSITE" id="PS51257">
    <property type="entry name" value="PROKAR_LIPOPROTEIN"/>
    <property type="match status" value="1"/>
</dbReference>
<keyword evidence="2" id="KW-0732">Signal</keyword>
<evidence type="ECO:0000256" key="2">
    <source>
        <dbReference type="SAM" id="SignalP"/>
    </source>
</evidence>